<reference evidence="3" key="2">
    <citation type="journal article" date="2021" name="PeerJ">
        <title>Extensive microbial diversity within the chicken gut microbiome revealed by metagenomics and culture.</title>
        <authorList>
            <person name="Gilroy R."/>
            <person name="Ravi A."/>
            <person name="Getino M."/>
            <person name="Pursley I."/>
            <person name="Horton D.L."/>
            <person name="Alikhan N.F."/>
            <person name="Baker D."/>
            <person name="Gharbi K."/>
            <person name="Hall N."/>
            <person name="Watson M."/>
            <person name="Adriaenssens E.M."/>
            <person name="Foster-Nyarko E."/>
            <person name="Jarju S."/>
            <person name="Secka A."/>
            <person name="Antonio M."/>
            <person name="Oren A."/>
            <person name="Chaudhuri R.R."/>
            <person name="La Ragione R."/>
            <person name="Hildebrand F."/>
            <person name="Pallen M.J."/>
        </authorList>
    </citation>
    <scope>NUCLEOTIDE SEQUENCE</scope>
    <source>
        <strain evidence="3">CHK33-4379</strain>
    </source>
</reference>
<name>A0A9D1GWI2_9FIRM</name>
<dbReference type="Proteomes" id="UP000824136">
    <property type="component" value="Unassembled WGS sequence"/>
</dbReference>
<gene>
    <name evidence="3" type="ORF">IAC39_07960</name>
</gene>
<feature type="coiled-coil region" evidence="1">
    <location>
        <begin position="400"/>
        <end position="427"/>
    </location>
</feature>
<dbReference type="EMBL" id="DVLL01000025">
    <property type="protein sequence ID" value="HIT59625.1"/>
    <property type="molecule type" value="Genomic_DNA"/>
</dbReference>
<comment type="caution">
    <text evidence="3">The sequence shown here is derived from an EMBL/GenBank/DDBJ whole genome shotgun (WGS) entry which is preliminary data.</text>
</comment>
<dbReference type="AlphaFoldDB" id="A0A9D1GWI2"/>
<dbReference type="Pfam" id="PF13416">
    <property type="entry name" value="SBP_bac_8"/>
    <property type="match status" value="1"/>
</dbReference>
<dbReference type="InterPro" id="IPR006059">
    <property type="entry name" value="SBP"/>
</dbReference>
<organism evidence="3 4">
    <name type="scientific">Candidatus Faeciplasma pullistercoris</name>
    <dbReference type="NCBI Taxonomy" id="2840800"/>
    <lineage>
        <taxon>Bacteria</taxon>
        <taxon>Bacillati</taxon>
        <taxon>Bacillota</taxon>
        <taxon>Clostridia</taxon>
        <taxon>Eubacteriales</taxon>
        <taxon>Oscillospiraceae</taxon>
        <taxon>Oscillospiraceae incertae sedis</taxon>
        <taxon>Candidatus Faeciplasma</taxon>
    </lineage>
</organism>
<reference evidence="3" key="1">
    <citation type="submission" date="2020-10" db="EMBL/GenBank/DDBJ databases">
        <authorList>
            <person name="Gilroy R."/>
        </authorList>
    </citation>
    <scope>NUCLEOTIDE SEQUENCE</scope>
    <source>
        <strain evidence="3">CHK33-4379</strain>
    </source>
</reference>
<keyword evidence="2" id="KW-0732">Signal</keyword>
<evidence type="ECO:0000313" key="4">
    <source>
        <dbReference type="Proteomes" id="UP000824136"/>
    </source>
</evidence>
<keyword evidence="1" id="KW-0175">Coiled coil</keyword>
<evidence type="ECO:0000256" key="1">
    <source>
        <dbReference type="SAM" id="Coils"/>
    </source>
</evidence>
<dbReference type="Gene3D" id="3.40.190.10">
    <property type="entry name" value="Periplasmic binding protein-like II"/>
    <property type="match status" value="1"/>
</dbReference>
<sequence length="427" mass="48044">MSGSAAVRRFFILLFAMLSLVGCAASNSPAVTSDISENYGDSAVVINDYTATFAGLGYFDYNKISEKSGVSIKTATYYPEELDLKLLAGDSDVDIFFINSSSLDRYKENGLYSELNSDVILNFNNSCFDSYAKACEYEGKTIAMPASSSYWALLIPKSAIEETGVTEKDVEYIDDFLSFVRNYEGERTAYTNGSQLFYSLEGQYERFYCDIAGKDINYMTEEYFDLYEKMLGGYLRNGQTPGAPEGFEHSITGDYSNNSEKALCTFGYYSDAEYFSDNRLNTDPDVYLTQGSADFFDKWRAFPIPKISEKITYCSVGMSVAIINPSSENKEAALKVLETIAENYFDTARGVKYSFLFADRSAYPEYYHTDSDIFNDYYEIFSNGVVSTLSVDIATSRSEIDDYQAGKLTLEEAVAEYQRQVDIWLNE</sequence>
<feature type="chain" id="PRO_5039542322" evidence="2">
    <location>
        <begin position="25"/>
        <end position="427"/>
    </location>
</feature>
<proteinExistence type="predicted"/>
<evidence type="ECO:0000313" key="3">
    <source>
        <dbReference type="EMBL" id="HIT59625.1"/>
    </source>
</evidence>
<protein>
    <submittedName>
        <fullName evidence="3">Carbohydrate ABC transporter substrate-binding protein</fullName>
    </submittedName>
</protein>
<dbReference type="SUPFAM" id="SSF53850">
    <property type="entry name" value="Periplasmic binding protein-like II"/>
    <property type="match status" value="1"/>
</dbReference>
<feature type="signal peptide" evidence="2">
    <location>
        <begin position="1"/>
        <end position="24"/>
    </location>
</feature>
<evidence type="ECO:0000256" key="2">
    <source>
        <dbReference type="SAM" id="SignalP"/>
    </source>
</evidence>
<accession>A0A9D1GWI2</accession>